<feature type="region of interest" description="Disordered" evidence="1">
    <location>
        <begin position="65"/>
        <end position="106"/>
    </location>
</feature>
<proteinExistence type="predicted"/>
<comment type="caution">
    <text evidence="2">The sequence shown here is derived from an EMBL/GenBank/DDBJ whole genome shotgun (WGS) entry which is preliminary data.</text>
</comment>
<evidence type="ECO:0000313" key="3">
    <source>
        <dbReference type="Proteomes" id="UP001221898"/>
    </source>
</evidence>
<gene>
    <name evidence="2" type="ORF">AAFF_G00062890</name>
</gene>
<accession>A0AAD7RZS2</accession>
<evidence type="ECO:0000313" key="2">
    <source>
        <dbReference type="EMBL" id="KAJ8393217.1"/>
    </source>
</evidence>
<dbReference type="AlphaFoldDB" id="A0AAD7RZS2"/>
<organism evidence="2 3">
    <name type="scientific">Aldrovandia affinis</name>
    <dbReference type="NCBI Taxonomy" id="143900"/>
    <lineage>
        <taxon>Eukaryota</taxon>
        <taxon>Metazoa</taxon>
        <taxon>Chordata</taxon>
        <taxon>Craniata</taxon>
        <taxon>Vertebrata</taxon>
        <taxon>Euteleostomi</taxon>
        <taxon>Actinopterygii</taxon>
        <taxon>Neopterygii</taxon>
        <taxon>Teleostei</taxon>
        <taxon>Notacanthiformes</taxon>
        <taxon>Halosauridae</taxon>
        <taxon>Aldrovandia</taxon>
    </lineage>
</organism>
<evidence type="ECO:0000256" key="1">
    <source>
        <dbReference type="SAM" id="MobiDB-lite"/>
    </source>
</evidence>
<reference evidence="2" key="1">
    <citation type="journal article" date="2023" name="Science">
        <title>Genome structures resolve the early diversification of teleost fishes.</title>
        <authorList>
            <person name="Parey E."/>
            <person name="Louis A."/>
            <person name="Montfort J."/>
            <person name="Bouchez O."/>
            <person name="Roques C."/>
            <person name="Iampietro C."/>
            <person name="Lluch J."/>
            <person name="Castinel A."/>
            <person name="Donnadieu C."/>
            <person name="Desvignes T."/>
            <person name="Floi Bucao C."/>
            <person name="Jouanno E."/>
            <person name="Wen M."/>
            <person name="Mejri S."/>
            <person name="Dirks R."/>
            <person name="Jansen H."/>
            <person name="Henkel C."/>
            <person name="Chen W.J."/>
            <person name="Zahm M."/>
            <person name="Cabau C."/>
            <person name="Klopp C."/>
            <person name="Thompson A.W."/>
            <person name="Robinson-Rechavi M."/>
            <person name="Braasch I."/>
            <person name="Lecointre G."/>
            <person name="Bobe J."/>
            <person name="Postlethwait J.H."/>
            <person name="Berthelot C."/>
            <person name="Roest Crollius H."/>
            <person name="Guiguen Y."/>
        </authorList>
    </citation>
    <scope>NUCLEOTIDE SEQUENCE</scope>
    <source>
        <strain evidence="2">NC1722</strain>
    </source>
</reference>
<sequence length="125" mass="13708">MEAERSVFERCVPETRTRSAHTRSAELSTCFNASAPLKTALCGGAVKSNHPIPCEECTVLVTLGEDGGTSLPHQNQDHSRGNRQSQSRLERSMDTGPVPSQSHLTTCDLPHKQTCRFYTHAQGML</sequence>
<dbReference type="Proteomes" id="UP001221898">
    <property type="component" value="Unassembled WGS sequence"/>
</dbReference>
<name>A0AAD7RZS2_9TELE</name>
<dbReference type="EMBL" id="JAINUG010000139">
    <property type="protein sequence ID" value="KAJ8393217.1"/>
    <property type="molecule type" value="Genomic_DNA"/>
</dbReference>
<keyword evidence="3" id="KW-1185">Reference proteome</keyword>
<protein>
    <submittedName>
        <fullName evidence="2">Uncharacterized protein</fullName>
    </submittedName>
</protein>